<dbReference type="EMBL" id="FIZX01000001">
    <property type="protein sequence ID" value="CZF77395.1"/>
    <property type="molecule type" value="Genomic_DNA"/>
</dbReference>
<evidence type="ECO:0000313" key="1">
    <source>
        <dbReference type="EMBL" id="CZF77395.1"/>
    </source>
</evidence>
<accession>A0A128ETG1</accession>
<dbReference type="AlphaFoldDB" id="A0A128ETG1"/>
<gene>
    <name evidence="1" type="ORF">GCE9029_00178</name>
</gene>
<protein>
    <submittedName>
        <fullName evidence="1">Uncharacterized protein</fullName>
    </submittedName>
</protein>
<dbReference type="RefSeq" id="WP_062660642.1">
    <property type="nucleotide sequence ID" value="NZ_FIZX01000001.1"/>
</dbReference>
<proteinExistence type="predicted"/>
<sequence length="196" mass="21986">MKKTLTLNTFEAEVTNGQPHHNAEVVAIRNTCMQQDVKEIEITCTNNQGGVIESFLLVVASINHAIAHNKSVRIVFTGHAFSCASLLYVFSVLRAEIDVQHHNVRLGFHTAQIGVQFQTTPKMYTEQTFLDEFNKGLAQAKYDESTVKSLYESFLNQILYVSPEEQKDLLDKYDDNANMMYDVSQGAQGELAYAAS</sequence>
<name>A0A128ETG1_9GAMM</name>
<evidence type="ECO:0000313" key="2">
    <source>
        <dbReference type="Proteomes" id="UP000071641"/>
    </source>
</evidence>
<keyword evidence="2" id="KW-1185">Reference proteome</keyword>
<reference evidence="2" key="1">
    <citation type="submission" date="2016-02" db="EMBL/GenBank/DDBJ databases">
        <authorList>
            <person name="Rodrigo-Torres Lidia"/>
            <person name="Arahal R.David."/>
        </authorList>
    </citation>
    <scope>NUCLEOTIDE SEQUENCE [LARGE SCALE GENOMIC DNA]</scope>
    <source>
        <strain evidence="2">CECT 9029</strain>
    </source>
</reference>
<organism evidence="1 2">
    <name type="scientific">Grimontia celer</name>
    <dbReference type="NCBI Taxonomy" id="1796497"/>
    <lineage>
        <taxon>Bacteria</taxon>
        <taxon>Pseudomonadati</taxon>
        <taxon>Pseudomonadota</taxon>
        <taxon>Gammaproteobacteria</taxon>
        <taxon>Vibrionales</taxon>
        <taxon>Vibrionaceae</taxon>
        <taxon>Grimontia</taxon>
    </lineage>
</organism>
<dbReference type="Proteomes" id="UP000071641">
    <property type="component" value="Unassembled WGS sequence"/>
</dbReference>